<keyword evidence="2 5" id="KW-0808">Transferase</keyword>
<accession>A0A1H6FNM9</accession>
<dbReference type="InterPro" id="IPR016039">
    <property type="entry name" value="Thiolase-like"/>
</dbReference>
<dbReference type="CDD" id="cd00751">
    <property type="entry name" value="thiolase"/>
    <property type="match status" value="1"/>
</dbReference>
<dbReference type="InterPro" id="IPR020617">
    <property type="entry name" value="Thiolase_C"/>
</dbReference>
<evidence type="ECO:0000259" key="7">
    <source>
        <dbReference type="Pfam" id="PF02803"/>
    </source>
</evidence>
<dbReference type="GO" id="GO:0016747">
    <property type="term" value="F:acyltransferase activity, transferring groups other than amino-acyl groups"/>
    <property type="evidence" value="ECO:0007669"/>
    <property type="project" value="InterPro"/>
</dbReference>
<feature type="domain" description="Thiolase C-terminal" evidence="7">
    <location>
        <begin position="277"/>
        <end position="398"/>
    </location>
</feature>
<dbReference type="AlphaFoldDB" id="A0A1H6FNM9"/>
<sequence>MRNGAGREVVIVEAARTPIGRGHPEKGYYKDVHPNELLGACYKAVIERAGIEPSLVEDVICGCVQQYGEQSFNIGRNAWLQAGLPIETPATTVDRQCGSAQQAVNFAAALIASGVHDVVIGAGVEHMGHIPMGVGFKWVDEVGTPWPKELLERYALVPQGISAEMIAAKWEIPRSELDELGLRSHRLAHQATEEGRFEREIVPFQVNGTTYVTDQGIRPDTSLEKLAELKPAFPQAAPYVGGEENLKVTAGNSSQISDGAAAVLLMSREKAEALGLEPRARIVDQTTVGVDPVIMLTGPIPATRRILERNGMTINDIDLIEINEAFASVVAAWRRELEPDMDRVNVNGGAIALGHPLGSTGARLITTLLHELERRDAEIGFVTMCCGGGLGTGTLIQRI</sequence>
<dbReference type="InterPro" id="IPR002155">
    <property type="entry name" value="Thiolase"/>
</dbReference>
<gene>
    <name evidence="8" type="ORF">SAMN02745716_1106</name>
</gene>
<dbReference type="NCBIfam" id="TIGR01930">
    <property type="entry name" value="AcCoA-C-Actrans"/>
    <property type="match status" value="1"/>
</dbReference>
<dbReference type="InterPro" id="IPR020616">
    <property type="entry name" value="Thiolase_N"/>
</dbReference>
<feature type="active site" description="Proton acceptor" evidence="4">
    <location>
        <position position="355"/>
    </location>
</feature>
<reference evidence="9" key="1">
    <citation type="submission" date="2016-10" db="EMBL/GenBank/DDBJ databases">
        <authorList>
            <person name="Varghese N."/>
            <person name="Submissions S."/>
        </authorList>
    </citation>
    <scope>NUCLEOTIDE SEQUENCE [LARGE SCALE GENOMIC DNA]</scope>
    <source>
        <strain evidence="9">ATCC 35263</strain>
    </source>
</reference>
<evidence type="ECO:0000313" key="9">
    <source>
        <dbReference type="Proteomes" id="UP000222056"/>
    </source>
</evidence>
<dbReference type="Gene3D" id="3.40.47.10">
    <property type="match status" value="2"/>
</dbReference>
<dbReference type="PIRSF" id="PIRSF000429">
    <property type="entry name" value="Ac-CoA_Ac_transf"/>
    <property type="match status" value="1"/>
</dbReference>
<protein>
    <submittedName>
        <fullName evidence="8">Acetyl-CoA acetyltransferases</fullName>
    </submittedName>
</protein>
<dbReference type="OrthoDB" id="1402717at2"/>
<dbReference type="Pfam" id="PF02803">
    <property type="entry name" value="Thiolase_C"/>
    <property type="match status" value="1"/>
</dbReference>
<evidence type="ECO:0000256" key="1">
    <source>
        <dbReference type="ARBA" id="ARBA00010982"/>
    </source>
</evidence>
<dbReference type="EMBL" id="FNWJ01000001">
    <property type="protein sequence ID" value="SEH12486.1"/>
    <property type="molecule type" value="Genomic_DNA"/>
</dbReference>
<evidence type="ECO:0000259" key="6">
    <source>
        <dbReference type="Pfam" id="PF00108"/>
    </source>
</evidence>
<evidence type="ECO:0000313" key="8">
    <source>
        <dbReference type="EMBL" id="SEH12486.1"/>
    </source>
</evidence>
<proteinExistence type="inferred from homology"/>
<comment type="similarity">
    <text evidence="1 5">Belongs to the thiolase-like superfamily. Thiolase family.</text>
</comment>
<name>A0A1H6FNM9_THEAL</name>
<feature type="domain" description="Thiolase N-terminal" evidence="6">
    <location>
        <begin position="9"/>
        <end position="269"/>
    </location>
</feature>
<evidence type="ECO:0000256" key="2">
    <source>
        <dbReference type="ARBA" id="ARBA00022679"/>
    </source>
</evidence>
<feature type="active site" description="Proton acceptor" evidence="4">
    <location>
        <position position="385"/>
    </location>
</feature>
<dbReference type="STRING" id="29539.SAMN02745716_1106"/>
<dbReference type="PANTHER" id="PTHR43365:SF1">
    <property type="entry name" value="ACETYL-COA C-ACYLTRANSFERASE"/>
    <property type="match status" value="1"/>
</dbReference>
<dbReference type="SUPFAM" id="SSF53901">
    <property type="entry name" value="Thiolase-like"/>
    <property type="match status" value="2"/>
</dbReference>
<dbReference type="RefSeq" id="WP_093116939.1">
    <property type="nucleotide sequence ID" value="NZ_FNWJ01000001.1"/>
</dbReference>
<keyword evidence="3 5" id="KW-0012">Acyltransferase</keyword>
<evidence type="ECO:0000256" key="3">
    <source>
        <dbReference type="ARBA" id="ARBA00023315"/>
    </source>
</evidence>
<dbReference type="InterPro" id="IPR020613">
    <property type="entry name" value="Thiolase_CS"/>
</dbReference>
<dbReference type="Pfam" id="PF00108">
    <property type="entry name" value="Thiolase_N"/>
    <property type="match status" value="1"/>
</dbReference>
<keyword evidence="9" id="KW-1185">Reference proteome</keyword>
<feature type="active site" description="Acyl-thioester intermediate" evidence="4">
    <location>
        <position position="97"/>
    </location>
</feature>
<evidence type="ECO:0000256" key="5">
    <source>
        <dbReference type="RuleBase" id="RU003557"/>
    </source>
</evidence>
<organism evidence="8 9">
    <name type="scientific">Thermoleophilum album</name>
    <dbReference type="NCBI Taxonomy" id="29539"/>
    <lineage>
        <taxon>Bacteria</taxon>
        <taxon>Bacillati</taxon>
        <taxon>Actinomycetota</taxon>
        <taxon>Thermoleophilia</taxon>
        <taxon>Thermoleophilales</taxon>
        <taxon>Thermoleophilaceae</taxon>
        <taxon>Thermoleophilum</taxon>
    </lineage>
</organism>
<dbReference type="Proteomes" id="UP000222056">
    <property type="component" value="Unassembled WGS sequence"/>
</dbReference>
<dbReference type="PANTHER" id="PTHR43365">
    <property type="entry name" value="BLR7806 PROTEIN"/>
    <property type="match status" value="1"/>
</dbReference>
<dbReference type="PROSITE" id="PS00737">
    <property type="entry name" value="THIOLASE_2"/>
    <property type="match status" value="1"/>
</dbReference>
<evidence type="ECO:0000256" key="4">
    <source>
        <dbReference type="PIRSR" id="PIRSR000429-1"/>
    </source>
</evidence>